<comment type="catalytic activity">
    <reaction evidence="31">
        <text>a (3R)-hydroxyacyl-[ACP] = a (2E)-enoyl-[ACP] + H2O</text>
        <dbReference type="Rhea" id="RHEA:13097"/>
        <dbReference type="Rhea" id="RHEA-COMP:9925"/>
        <dbReference type="Rhea" id="RHEA-COMP:9945"/>
        <dbReference type="ChEBI" id="CHEBI:15377"/>
        <dbReference type="ChEBI" id="CHEBI:78784"/>
        <dbReference type="ChEBI" id="CHEBI:78827"/>
        <dbReference type="EC" id="4.2.1.59"/>
    </reaction>
    <physiologicalReaction direction="left-to-right" evidence="31">
        <dbReference type="Rhea" id="RHEA:13098"/>
    </physiologicalReaction>
</comment>
<comment type="catalytic activity">
    <reaction evidence="49">
        <text>hexadecanoyl-[ACP] + malonyl-[ACP] + H(+) = 3-oxooctadecanoyl-[ACP] + holo-[ACP] + CO2</text>
        <dbReference type="Rhea" id="RHEA:41916"/>
        <dbReference type="Rhea" id="RHEA-COMP:9623"/>
        <dbReference type="Rhea" id="RHEA-COMP:9652"/>
        <dbReference type="Rhea" id="RHEA-COMP:9653"/>
        <dbReference type="Rhea" id="RHEA-COMP:9685"/>
        <dbReference type="ChEBI" id="CHEBI:15378"/>
        <dbReference type="ChEBI" id="CHEBI:16526"/>
        <dbReference type="ChEBI" id="CHEBI:64479"/>
        <dbReference type="ChEBI" id="CHEBI:78449"/>
        <dbReference type="ChEBI" id="CHEBI:78483"/>
        <dbReference type="ChEBI" id="CHEBI:78487"/>
    </reaction>
    <physiologicalReaction direction="left-to-right" evidence="49">
        <dbReference type="Rhea" id="RHEA:41917"/>
    </physiologicalReaction>
</comment>
<evidence type="ECO:0000313" key="72">
    <source>
        <dbReference type="EnsemblMetazoa" id="SMAR012101-PA"/>
    </source>
</evidence>
<comment type="catalytic activity">
    <reaction evidence="35">
        <text>(3R)-hydroxybutanoyl-[ACP] = (2E)-butenoyl-[ACP] + H2O</text>
        <dbReference type="Rhea" id="RHEA:41808"/>
        <dbReference type="Rhea" id="RHEA-COMP:9626"/>
        <dbReference type="Rhea" id="RHEA-COMP:9627"/>
        <dbReference type="ChEBI" id="CHEBI:15377"/>
        <dbReference type="ChEBI" id="CHEBI:78451"/>
        <dbReference type="ChEBI" id="CHEBI:78453"/>
    </reaction>
    <physiologicalReaction direction="left-to-right" evidence="35">
        <dbReference type="Rhea" id="RHEA:41809"/>
    </physiologicalReaction>
</comment>
<evidence type="ECO:0000256" key="28">
    <source>
        <dbReference type="ARBA" id="ARBA00023351"/>
    </source>
</evidence>
<dbReference type="EC" id="1.3.1.39" evidence="2"/>
<evidence type="ECO:0000256" key="3">
    <source>
        <dbReference type="ARBA" id="ARBA00012480"/>
    </source>
</evidence>
<evidence type="ECO:0000259" key="69">
    <source>
        <dbReference type="PROSITE" id="PS50075"/>
    </source>
</evidence>
<evidence type="ECO:0000256" key="33">
    <source>
        <dbReference type="ARBA" id="ARBA00023399"/>
    </source>
</evidence>
<dbReference type="InterPro" id="IPR049391">
    <property type="entry name" value="FAS_pseudo-KR"/>
</dbReference>
<evidence type="ECO:0000256" key="7">
    <source>
        <dbReference type="ARBA" id="ARBA00013191"/>
    </source>
</evidence>
<comment type="catalytic activity">
    <reaction evidence="63">
        <text>3-oxohexadecanoyl-[ACP] + NADPH + H(+) = (3R)-hydroxyhexadecanoyl-[ACP] + NADP(+)</text>
        <dbReference type="Rhea" id="RHEA:41904"/>
        <dbReference type="Rhea" id="RHEA-COMP:9649"/>
        <dbReference type="Rhea" id="RHEA-COMP:9650"/>
        <dbReference type="ChEBI" id="CHEBI:15378"/>
        <dbReference type="ChEBI" id="CHEBI:57783"/>
        <dbReference type="ChEBI" id="CHEBI:58349"/>
        <dbReference type="ChEBI" id="CHEBI:78478"/>
        <dbReference type="ChEBI" id="CHEBI:78480"/>
    </reaction>
    <physiologicalReaction direction="left-to-right" evidence="63">
        <dbReference type="Rhea" id="RHEA:41905"/>
    </physiologicalReaction>
</comment>
<dbReference type="InterPro" id="IPR014030">
    <property type="entry name" value="Ketoacyl_synth_N"/>
</dbReference>
<comment type="catalytic activity">
    <reaction evidence="37">
        <text>acetyl-CoA + n malonyl-CoA + 2n NADPH + 2n H(+) = a long-chain fatty acid + (n+1) CoA + n CO2 + 2n NADP(+).</text>
        <dbReference type="EC" id="2.3.1.85"/>
    </reaction>
</comment>
<dbReference type="STRING" id="126957.T1JE63"/>
<evidence type="ECO:0000256" key="16">
    <source>
        <dbReference type="ARBA" id="ARBA00022801"/>
    </source>
</evidence>
<comment type="catalytic activity">
    <reaction evidence="42">
        <text>tetradecanoyl-[ACP] + malonyl-[ACP] + H(+) = 3-oxohexadecanoyl-[ACP] + holo-[ACP] + CO2</text>
        <dbReference type="Rhea" id="RHEA:41900"/>
        <dbReference type="Rhea" id="RHEA-COMP:9623"/>
        <dbReference type="Rhea" id="RHEA-COMP:9648"/>
        <dbReference type="Rhea" id="RHEA-COMP:9649"/>
        <dbReference type="Rhea" id="RHEA-COMP:9685"/>
        <dbReference type="ChEBI" id="CHEBI:15378"/>
        <dbReference type="ChEBI" id="CHEBI:16526"/>
        <dbReference type="ChEBI" id="CHEBI:64479"/>
        <dbReference type="ChEBI" id="CHEBI:78449"/>
        <dbReference type="ChEBI" id="CHEBI:78477"/>
        <dbReference type="ChEBI" id="CHEBI:78478"/>
    </reaction>
    <physiologicalReaction direction="left-to-right" evidence="42">
        <dbReference type="Rhea" id="RHEA:41901"/>
    </physiologicalReaction>
</comment>
<comment type="catalytic activity">
    <reaction evidence="54">
        <text>3-oxohexanoyl-[ACP] + NADPH + H(+) = (3R)-hydroxyhexanoyl-[ACP] + NADP(+)</text>
        <dbReference type="Rhea" id="RHEA:41824"/>
        <dbReference type="Rhea" id="RHEA-COMP:9629"/>
        <dbReference type="Rhea" id="RHEA-COMP:9630"/>
        <dbReference type="ChEBI" id="CHEBI:15378"/>
        <dbReference type="ChEBI" id="CHEBI:57783"/>
        <dbReference type="ChEBI" id="CHEBI:58349"/>
        <dbReference type="ChEBI" id="CHEBI:78456"/>
        <dbReference type="ChEBI" id="CHEBI:78457"/>
    </reaction>
    <physiologicalReaction direction="left-to-right" evidence="54">
        <dbReference type="Rhea" id="RHEA:41825"/>
    </physiologicalReaction>
</comment>
<evidence type="ECO:0000256" key="6">
    <source>
        <dbReference type="ARBA" id="ARBA00013167"/>
    </source>
</evidence>
<keyword evidence="25" id="KW-0456">Lyase</keyword>
<keyword evidence="11" id="KW-0596">Phosphopantetheine</keyword>
<evidence type="ECO:0000256" key="37">
    <source>
        <dbReference type="ARBA" id="ARBA00044883"/>
    </source>
</evidence>
<dbReference type="EMBL" id="JH432116">
    <property type="status" value="NOT_ANNOTATED_CDS"/>
    <property type="molecule type" value="Genomic_DNA"/>
</dbReference>
<evidence type="ECO:0000256" key="63">
    <source>
        <dbReference type="ARBA" id="ARBA00049414"/>
    </source>
</evidence>
<proteinExistence type="predicted"/>
<dbReference type="Pfam" id="PF13602">
    <property type="entry name" value="ADH_zinc_N_2"/>
    <property type="match status" value="1"/>
</dbReference>
<comment type="catalytic activity">
    <reaction evidence="59">
        <text>(2E)-octadecenoyl-[ACP] + NADPH + H(+) = octadecanoyl-[ACP] + NADP(+)</text>
        <dbReference type="Rhea" id="RHEA:41928"/>
        <dbReference type="Rhea" id="RHEA-COMP:9655"/>
        <dbReference type="Rhea" id="RHEA-COMP:9656"/>
        <dbReference type="ChEBI" id="CHEBI:15378"/>
        <dbReference type="ChEBI" id="CHEBI:57783"/>
        <dbReference type="ChEBI" id="CHEBI:58349"/>
        <dbReference type="ChEBI" id="CHEBI:78489"/>
        <dbReference type="ChEBI" id="CHEBI:78495"/>
    </reaction>
    <physiologicalReaction direction="left-to-right" evidence="59">
        <dbReference type="Rhea" id="RHEA:41929"/>
    </physiologicalReaction>
</comment>
<keyword evidence="22" id="KW-0520">NAD</keyword>
<dbReference type="Gene3D" id="3.40.47.10">
    <property type="match status" value="1"/>
</dbReference>
<evidence type="ECO:0000256" key="20">
    <source>
        <dbReference type="ARBA" id="ARBA00022990"/>
    </source>
</evidence>
<dbReference type="GO" id="GO:0031177">
    <property type="term" value="F:phosphopantetheine binding"/>
    <property type="evidence" value="ECO:0007669"/>
    <property type="project" value="InterPro"/>
</dbReference>
<dbReference type="Gene3D" id="3.90.180.10">
    <property type="entry name" value="Medium-chain alcohol dehydrogenases, catalytic domain"/>
    <property type="match status" value="1"/>
</dbReference>
<comment type="catalytic activity">
    <reaction evidence="50">
        <text>(2E)-dodecenoyl-[ACP] + NADPH + H(+) = dodecanoyl-[ACP] + NADP(+)</text>
        <dbReference type="Rhea" id="RHEA:41880"/>
        <dbReference type="Rhea" id="RHEA-COMP:9643"/>
        <dbReference type="Rhea" id="RHEA-COMP:9644"/>
        <dbReference type="ChEBI" id="CHEBI:15378"/>
        <dbReference type="ChEBI" id="CHEBI:57783"/>
        <dbReference type="ChEBI" id="CHEBI:58349"/>
        <dbReference type="ChEBI" id="CHEBI:65264"/>
        <dbReference type="ChEBI" id="CHEBI:78472"/>
    </reaction>
    <physiologicalReaction direction="left-to-right" evidence="50">
        <dbReference type="Rhea" id="RHEA:41881"/>
    </physiologicalReaction>
</comment>
<keyword evidence="13" id="KW-0597">Phosphoprotein</keyword>
<comment type="catalytic activity">
    <reaction evidence="57">
        <text>hexadecanoyl-[ACP] + H2O = hexadecanoate + holo-[ACP] + H(+)</text>
        <dbReference type="Rhea" id="RHEA:41932"/>
        <dbReference type="Rhea" id="RHEA-COMP:9652"/>
        <dbReference type="Rhea" id="RHEA-COMP:9685"/>
        <dbReference type="ChEBI" id="CHEBI:7896"/>
        <dbReference type="ChEBI" id="CHEBI:15377"/>
        <dbReference type="ChEBI" id="CHEBI:15378"/>
        <dbReference type="ChEBI" id="CHEBI:64479"/>
        <dbReference type="ChEBI" id="CHEBI:78483"/>
        <dbReference type="EC" id="3.1.2.14"/>
    </reaction>
    <physiologicalReaction direction="left-to-right" evidence="57">
        <dbReference type="Rhea" id="RHEA:41933"/>
    </physiologicalReaction>
</comment>
<dbReference type="Pfam" id="PF16197">
    <property type="entry name" value="KAsynt_C_assoc"/>
    <property type="match status" value="1"/>
</dbReference>
<feature type="region of interest" description="C-terminal hotdog fold" evidence="68">
    <location>
        <begin position="1012"/>
        <end position="1157"/>
    </location>
</feature>
<keyword evidence="15" id="KW-0702">S-nitrosylation</keyword>
<dbReference type="SUPFAM" id="SSF53474">
    <property type="entry name" value="alpha/beta-Hydrolases"/>
    <property type="match status" value="1"/>
</dbReference>
<comment type="catalytic activity">
    <reaction evidence="48">
        <text>acetyl-[ACP] + malonyl-[ACP] + H(+) = 3-oxobutanoyl-[ACP] + holo-[ACP] + CO2</text>
        <dbReference type="Rhea" id="RHEA:41800"/>
        <dbReference type="Rhea" id="RHEA-COMP:9621"/>
        <dbReference type="Rhea" id="RHEA-COMP:9623"/>
        <dbReference type="Rhea" id="RHEA-COMP:9625"/>
        <dbReference type="Rhea" id="RHEA-COMP:9685"/>
        <dbReference type="ChEBI" id="CHEBI:15378"/>
        <dbReference type="ChEBI" id="CHEBI:16526"/>
        <dbReference type="ChEBI" id="CHEBI:64479"/>
        <dbReference type="ChEBI" id="CHEBI:78446"/>
        <dbReference type="ChEBI" id="CHEBI:78449"/>
        <dbReference type="ChEBI" id="CHEBI:78450"/>
    </reaction>
    <physiologicalReaction direction="left-to-right" evidence="48">
        <dbReference type="Rhea" id="RHEA:41801"/>
    </physiologicalReaction>
</comment>
<evidence type="ECO:0000256" key="56">
    <source>
        <dbReference type="ARBA" id="ARBA00048691"/>
    </source>
</evidence>
<dbReference type="InterPro" id="IPR029058">
    <property type="entry name" value="AB_hydrolase_fold"/>
</dbReference>
<protein>
    <recommendedName>
        <fullName evidence="10">Fatty acid synthase</fullName>
        <ecNumber evidence="5">1.1.1.100</ecNumber>
        <ecNumber evidence="2">1.3.1.39</ecNumber>
        <ecNumber evidence="8">2.3.1.38</ecNumber>
        <ecNumber evidence="9">2.3.1.39</ecNumber>
        <ecNumber evidence="7">2.3.1.41</ecNumber>
        <ecNumber evidence="4">2.3.1.85</ecNumber>
        <ecNumber evidence="3">3.1.2.14</ecNumber>
        <ecNumber evidence="6">4.2.1.59</ecNumber>
    </recommendedName>
</protein>
<dbReference type="EC" id="2.3.1.38" evidence="8"/>
<evidence type="ECO:0000256" key="55">
    <source>
        <dbReference type="ARBA" id="ARBA00048650"/>
    </source>
</evidence>
<evidence type="ECO:0000256" key="53">
    <source>
        <dbReference type="ARBA" id="ARBA00048506"/>
    </source>
</evidence>
<comment type="catalytic activity">
    <reaction evidence="29">
        <text>(3R)-hydroxyhexanoyl-[ACP] = (2E)-hexenoyl-[ACP] + H2O</text>
        <dbReference type="Rhea" id="RHEA:41828"/>
        <dbReference type="Rhea" id="RHEA-COMP:9630"/>
        <dbReference type="Rhea" id="RHEA-COMP:9631"/>
        <dbReference type="ChEBI" id="CHEBI:15377"/>
        <dbReference type="ChEBI" id="CHEBI:78457"/>
        <dbReference type="ChEBI" id="CHEBI:78458"/>
    </reaction>
    <physiologicalReaction direction="left-to-right" evidence="29">
        <dbReference type="Rhea" id="RHEA:41829"/>
    </physiologicalReaction>
</comment>
<evidence type="ECO:0000256" key="34">
    <source>
        <dbReference type="ARBA" id="ARBA00023401"/>
    </source>
</evidence>
<comment type="catalytic activity">
    <reaction evidence="32">
        <text>(3R)-hydroxytetradecanoyl-[ACP] = (2E)-tetradecenoyl-[ACP] + H2O</text>
        <dbReference type="Rhea" id="RHEA:41892"/>
        <dbReference type="Rhea" id="RHEA-COMP:9646"/>
        <dbReference type="Rhea" id="RHEA-COMP:9647"/>
        <dbReference type="ChEBI" id="CHEBI:15377"/>
        <dbReference type="ChEBI" id="CHEBI:78474"/>
        <dbReference type="ChEBI" id="CHEBI:78475"/>
    </reaction>
    <physiologicalReaction direction="left-to-right" evidence="32">
        <dbReference type="Rhea" id="RHEA:41893"/>
    </physiologicalReaction>
</comment>
<evidence type="ECO:0000256" key="50">
    <source>
        <dbReference type="ARBA" id="ARBA00048281"/>
    </source>
</evidence>
<keyword evidence="24" id="KW-0275">Fatty acid biosynthesis</keyword>
<evidence type="ECO:0000256" key="14">
    <source>
        <dbReference type="ARBA" id="ARBA00022679"/>
    </source>
</evidence>
<dbReference type="Pfam" id="PF00698">
    <property type="entry name" value="Acyl_transf_1"/>
    <property type="match status" value="2"/>
</dbReference>
<evidence type="ECO:0000256" key="43">
    <source>
        <dbReference type="ARBA" id="ARBA00047500"/>
    </source>
</evidence>
<comment type="catalytic activity">
    <reaction evidence="58">
        <text>3-oxotetradecanoyl-[ACP] + NADPH + H(+) = (3R)-hydroxytetradecanoyl-[ACP] + NADP(+)</text>
        <dbReference type="Rhea" id="RHEA:41888"/>
        <dbReference type="Rhea" id="RHEA-COMP:9645"/>
        <dbReference type="Rhea" id="RHEA-COMP:9646"/>
        <dbReference type="ChEBI" id="CHEBI:15378"/>
        <dbReference type="ChEBI" id="CHEBI:57783"/>
        <dbReference type="ChEBI" id="CHEBI:58349"/>
        <dbReference type="ChEBI" id="CHEBI:78473"/>
        <dbReference type="ChEBI" id="CHEBI:78474"/>
    </reaction>
    <physiologicalReaction direction="left-to-right" evidence="58">
        <dbReference type="Rhea" id="RHEA:41889"/>
    </physiologicalReaction>
</comment>
<dbReference type="Pfam" id="PF21089">
    <property type="entry name" value="PKS_DH_N"/>
    <property type="match status" value="1"/>
</dbReference>
<dbReference type="SMART" id="SM00827">
    <property type="entry name" value="PKS_AT"/>
    <property type="match status" value="1"/>
</dbReference>
<reference evidence="73" key="1">
    <citation type="submission" date="2011-05" db="EMBL/GenBank/DDBJ databases">
        <authorList>
            <person name="Richards S.R."/>
            <person name="Qu J."/>
            <person name="Jiang H."/>
            <person name="Jhangiani S.N."/>
            <person name="Agravi P."/>
            <person name="Goodspeed R."/>
            <person name="Gross S."/>
            <person name="Mandapat C."/>
            <person name="Jackson L."/>
            <person name="Mathew T."/>
            <person name="Pu L."/>
            <person name="Thornton R."/>
            <person name="Saada N."/>
            <person name="Wilczek-Boney K.B."/>
            <person name="Lee S."/>
            <person name="Kovar C."/>
            <person name="Wu Y."/>
            <person name="Scherer S.E."/>
            <person name="Worley K.C."/>
            <person name="Muzny D.M."/>
            <person name="Gibbs R."/>
        </authorList>
    </citation>
    <scope>NUCLEOTIDE SEQUENCE</scope>
    <source>
        <strain evidence="73">Brora</strain>
    </source>
</reference>
<evidence type="ECO:0000256" key="30">
    <source>
        <dbReference type="ARBA" id="ARBA00023388"/>
    </source>
</evidence>
<comment type="catalytic activity">
    <reaction evidence="61">
        <text>(2E)-tetradecenoyl-[ACP] + NADPH + H(+) = tetradecanoyl-[ACP] + NADP(+)</text>
        <dbReference type="Rhea" id="RHEA:41896"/>
        <dbReference type="Rhea" id="RHEA-COMP:9647"/>
        <dbReference type="Rhea" id="RHEA-COMP:9648"/>
        <dbReference type="ChEBI" id="CHEBI:15378"/>
        <dbReference type="ChEBI" id="CHEBI:57783"/>
        <dbReference type="ChEBI" id="CHEBI:58349"/>
        <dbReference type="ChEBI" id="CHEBI:78475"/>
        <dbReference type="ChEBI" id="CHEBI:78477"/>
    </reaction>
    <physiologicalReaction direction="left-to-right" evidence="61">
        <dbReference type="Rhea" id="RHEA:41897"/>
    </physiologicalReaction>
</comment>
<dbReference type="UniPathway" id="UPA00094"/>
<keyword evidence="19" id="KW-0663">Pyridoxal phosphate</keyword>
<dbReference type="SMART" id="SM00822">
    <property type="entry name" value="PKS_KR"/>
    <property type="match status" value="1"/>
</dbReference>
<dbReference type="SMART" id="SM00825">
    <property type="entry name" value="PKS_KS"/>
    <property type="match status" value="1"/>
</dbReference>
<comment type="catalytic activity">
    <reaction evidence="27">
        <text>(3R)-hydroxyoctanoyl-[ACP] = (2E)-octenoyl-[ACP] + H2O</text>
        <dbReference type="Rhea" id="RHEA:41844"/>
        <dbReference type="Rhea" id="RHEA-COMP:9634"/>
        <dbReference type="Rhea" id="RHEA-COMP:9635"/>
        <dbReference type="ChEBI" id="CHEBI:15377"/>
        <dbReference type="ChEBI" id="CHEBI:78461"/>
        <dbReference type="ChEBI" id="CHEBI:78462"/>
    </reaction>
    <physiologicalReaction direction="left-to-right" evidence="27">
        <dbReference type="Rhea" id="RHEA:41845"/>
    </physiologicalReaction>
</comment>
<dbReference type="Gene3D" id="3.40.50.150">
    <property type="entry name" value="Vaccinia Virus protein VP39"/>
    <property type="match status" value="1"/>
</dbReference>
<dbReference type="SUPFAM" id="SSF47336">
    <property type="entry name" value="ACP-like"/>
    <property type="match status" value="1"/>
</dbReference>
<evidence type="ECO:0000256" key="15">
    <source>
        <dbReference type="ARBA" id="ARBA00022799"/>
    </source>
</evidence>
<dbReference type="PROSITE" id="PS50075">
    <property type="entry name" value="CARRIER"/>
    <property type="match status" value="1"/>
</dbReference>
<evidence type="ECO:0000256" key="13">
    <source>
        <dbReference type="ARBA" id="ARBA00022553"/>
    </source>
</evidence>
<keyword evidence="18" id="KW-0521">NADP</keyword>
<comment type="catalytic activity">
    <reaction evidence="45">
        <text>(2E)-hexadecenoyl-[ACP] + NADPH + H(+) = hexadecanoyl-[ACP] + NADP(+)</text>
        <dbReference type="Rhea" id="RHEA:41912"/>
        <dbReference type="Rhea" id="RHEA-COMP:9651"/>
        <dbReference type="Rhea" id="RHEA-COMP:9652"/>
        <dbReference type="ChEBI" id="CHEBI:15378"/>
        <dbReference type="ChEBI" id="CHEBI:57783"/>
        <dbReference type="ChEBI" id="CHEBI:58349"/>
        <dbReference type="ChEBI" id="CHEBI:78481"/>
        <dbReference type="ChEBI" id="CHEBI:78483"/>
    </reaction>
    <physiologicalReaction direction="left-to-right" evidence="45">
        <dbReference type="Rhea" id="RHEA:41913"/>
    </physiologicalReaction>
</comment>
<dbReference type="InterPro" id="IPR057326">
    <property type="entry name" value="KR_dom"/>
</dbReference>
<comment type="catalytic activity">
    <reaction evidence="38">
        <text>3-oxooctadecanoyl-[ACP] + NADPH + H(+) = (3R)-hydroxyoctadecanoyl-[ACP] + NADP(+)</text>
        <dbReference type="Rhea" id="RHEA:41920"/>
        <dbReference type="Rhea" id="RHEA-COMP:9653"/>
        <dbReference type="Rhea" id="RHEA-COMP:9654"/>
        <dbReference type="ChEBI" id="CHEBI:15378"/>
        <dbReference type="ChEBI" id="CHEBI:57783"/>
        <dbReference type="ChEBI" id="CHEBI:58349"/>
        <dbReference type="ChEBI" id="CHEBI:78487"/>
        <dbReference type="ChEBI" id="CHEBI:78488"/>
    </reaction>
    <physiologicalReaction direction="left-to-right" evidence="38">
        <dbReference type="Rhea" id="RHEA:41921"/>
    </physiologicalReaction>
</comment>
<dbReference type="Pfam" id="PF00109">
    <property type="entry name" value="ketoacyl-synt"/>
    <property type="match status" value="1"/>
</dbReference>
<dbReference type="Gene3D" id="1.10.1470.20">
    <property type="entry name" value="Fatty acid synthase, domain 2"/>
    <property type="match status" value="1"/>
</dbReference>
<dbReference type="GO" id="GO:0006633">
    <property type="term" value="P:fatty acid biosynthetic process"/>
    <property type="evidence" value="ECO:0007669"/>
    <property type="project" value="UniProtKB-UniPathway"/>
</dbReference>
<dbReference type="GO" id="GO:0004314">
    <property type="term" value="F:[acyl-carrier-protein] S-malonyltransferase activity"/>
    <property type="evidence" value="ECO:0007669"/>
    <property type="project" value="UniProtKB-EC"/>
</dbReference>
<dbReference type="CDD" id="cd00833">
    <property type="entry name" value="PKS"/>
    <property type="match status" value="1"/>
</dbReference>
<dbReference type="EC" id="1.1.1.100" evidence="5"/>
<evidence type="ECO:0000256" key="65">
    <source>
        <dbReference type="ARBA" id="ARBA00049449"/>
    </source>
</evidence>
<comment type="pathway">
    <text evidence="1">Lipid metabolism.</text>
</comment>
<evidence type="ECO:0000256" key="64">
    <source>
        <dbReference type="ARBA" id="ARBA00049422"/>
    </source>
</evidence>
<dbReference type="InterPro" id="IPR020806">
    <property type="entry name" value="PKS_PP-bd"/>
</dbReference>
<comment type="catalytic activity">
    <reaction evidence="62">
        <text>3-oxododecanoyl-[ACP] + NADPH + H(+) = (3R)-hydroxydodecanoyl-[ACP] + NADP(+)</text>
        <dbReference type="Rhea" id="RHEA:41872"/>
        <dbReference type="Rhea" id="RHEA-COMP:9641"/>
        <dbReference type="Rhea" id="RHEA-COMP:9642"/>
        <dbReference type="ChEBI" id="CHEBI:15378"/>
        <dbReference type="ChEBI" id="CHEBI:57783"/>
        <dbReference type="ChEBI" id="CHEBI:58349"/>
        <dbReference type="ChEBI" id="CHEBI:78469"/>
        <dbReference type="ChEBI" id="CHEBI:78470"/>
    </reaction>
    <physiologicalReaction direction="left-to-right" evidence="62">
        <dbReference type="Rhea" id="RHEA:41873"/>
    </physiologicalReaction>
</comment>
<evidence type="ECO:0000256" key="46">
    <source>
        <dbReference type="ARBA" id="ARBA00047897"/>
    </source>
</evidence>
<comment type="catalytic activity">
    <reaction evidence="43">
        <text>(2E)-butenoyl-[ACP] + NADPH + H(+) = butanoyl-[ACP] + NADP(+)</text>
        <dbReference type="Rhea" id="RHEA:41812"/>
        <dbReference type="Rhea" id="RHEA-COMP:9627"/>
        <dbReference type="Rhea" id="RHEA-COMP:9628"/>
        <dbReference type="ChEBI" id="CHEBI:15378"/>
        <dbReference type="ChEBI" id="CHEBI:57783"/>
        <dbReference type="ChEBI" id="CHEBI:58349"/>
        <dbReference type="ChEBI" id="CHEBI:78453"/>
        <dbReference type="ChEBI" id="CHEBI:78454"/>
    </reaction>
    <physiologicalReaction direction="left-to-right" evidence="43">
        <dbReference type="Rhea" id="RHEA:41813"/>
    </physiologicalReaction>
</comment>
<evidence type="ECO:0000256" key="2">
    <source>
        <dbReference type="ARBA" id="ARBA00012004"/>
    </source>
</evidence>
<evidence type="ECO:0000256" key="39">
    <source>
        <dbReference type="ARBA" id="ARBA00047394"/>
    </source>
</evidence>
<keyword evidence="73" id="KW-1185">Reference proteome</keyword>
<dbReference type="PANTHER" id="PTHR43775">
    <property type="entry name" value="FATTY ACID SYNTHASE"/>
    <property type="match status" value="1"/>
</dbReference>
<dbReference type="PANTHER" id="PTHR43775:SF7">
    <property type="entry name" value="FATTY ACID SYNTHASE"/>
    <property type="match status" value="1"/>
</dbReference>
<evidence type="ECO:0000313" key="73">
    <source>
        <dbReference type="Proteomes" id="UP000014500"/>
    </source>
</evidence>
<dbReference type="Pfam" id="PF02801">
    <property type="entry name" value="Ketoacyl-synt_C"/>
    <property type="match status" value="1"/>
</dbReference>
<comment type="catalytic activity">
    <reaction evidence="52">
        <text>(2E)-octenoyl-[ACP] + NADPH + H(+) = octanoyl-[ACP] + NADP(+)</text>
        <dbReference type="Rhea" id="RHEA:41848"/>
        <dbReference type="Rhea" id="RHEA-COMP:9635"/>
        <dbReference type="Rhea" id="RHEA-COMP:9636"/>
        <dbReference type="ChEBI" id="CHEBI:15378"/>
        <dbReference type="ChEBI" id="CHEBI:57783"/>
        <dbReference type="ChEBI" id="CHEBI:58349"/>
        <dbReference type="ChEBI" id="CHEBI:78462"/>
        <dbReference type="ChEBI" id="CHEBI:78463"/>
    </reaction>
    <physiologicalReaction direction="left-to-right" evidence="52">
        <dbReference type="Rhea" id="RHEA:41849"/>
    </physiologicalReaction>
</comment>
<sequence length="2435" mass="273227">MKNEELLEDIVISGISGRFPQSDNVWAFRDHLLNGCDMVTENESRWPLGLWGLPRRSGKLNKLSKFDANFFGVHAKQAHAMAPELRILLEVTFEAIFDAGINPESLRGSDTGVFLGVSTVDSEDALSNDPDTINGYEITGFYRCMLANRISFTYDLKGPSMTVDTGCSASLAALHQALLAIRSGECEACLVGGANLCLNPVVSLKFQRLGLLSPDGKCKSFDSEGLGYVRSEAVVALFIQRAPRAKRVYASILHCKLNNDGYKEEGQTYPSGKMQEKLLRETYKEANISPADVVYVEADGTGTRAGDSQELAAVSKVFCENRTSSLLIGSVKSNMGHAEAAAGLCSIIKVLVAAETGVIPSNLHCRHPMAVLTDMKIKVPVVRENTKWYCGLVGVSSIGFGGLNAHVVLRCFEKSKEIKMIDKMKIFLSSGRTSDAVDAMLGFAQNRNDKDICNMFVDLSDKPCRNYLHRGFTILNSENSVTKVKELTNEKLSIWYIFSGFGSQWLGMGFDLMCVDVFKQSIEKSGEFLKPFDINLYDLIVKSTEESLSNLVNVFVLITAIQVALVDLLNHLGVRPDGIVGHSLGETACAYADGCLTREQTVLAAYWRGRSVLDINSPKGMMAVAGLSWEEASQLCPPGIETVCHNTEKSVTIAGDKQSMKIFVQELASKKVFVKEVNTLNVAFHCRLIKDAAPILKTALQKIIPNPKPRSDIWLSSSVEDDSPEAKLANAEYYVNNLIIPNPKPRSDIWLSSSVEDDSPEAKLANAEYYVNNLVNPVLFHKAISKIPKNAILIEIAPHCLLSPLLNQSLDEKNVFVSFAKRTEMNHLEFFLKNLGKLYVNGVNCRLSKLFAPLNFPVCYGTPTISPLVGWDHTDDWTLAPLDHFLGVKRVEGSSFTVDVSSHESDDYYLVGHIVDGKIVYPAAGYLIIAWKAIANAKKKLFEKMMVEFKDVLFERIVILTSKEPVKFFVKVSETEEHFVIWEKSSIVCSGRFSLADNFTQHSFMMPITPDSTYLDSKDIYKKFALKGYDYGPTFQGIVNAKMDGTVGNLKWVGNWVAFIENMLQFSFFSSNTHDSVTGIENIKIDPQFHLQEKNQNFSVIMDPVLEKYTSGGIEITGIKTRTVERMQDTKLCLEENRFISYFDHHCFATLPNLENEMSDYYLACMNEIRNGLTKWMQIVQFPKLEEILKEVSNEIKTLVNSMVMTTSTDICFDSYLHPLFMKPLLDIVRDNTTLNKLIITEANATGNHMCQEIVKLFKTQPSIEIDYIVSSRSKNELPAVDPTSFYVDTWDVESQPLSTTVDLVIGRNLLNKNLNQNQYLLKNIMSSLKNDGFALFIQLKANDPLVKFLAMMGEFEVNNQDSLITLMEIAGFKVISIRSDGFINDAYLIRKVKYKETVVLRIDETNYDLWMEEVENQLRQVNSAVADSTLWLISNDQPTCGLIGLVNHLRKTEKGKRIRSIFNSSFTESKSCININTDLFIKDLAMNVYRNQNWGFFSRLPLTSDVDSVLSKHAYVAISTAGDLSSLKWFESPIKYNETAPNLCYVYYAAINHRDFLIASGNLTDQRYYHLGMEFAGRNKEGQRVLGLLPHAAMATTLEFDPELTWRVPDTWSLAEAATIPLVYTTVYYALIVRGRLQEGESVLIHYGSGGIGQAAIQIALSMKCCVYTTIVSKEKKKMLMKIFPQLRDENIAYSIVSSFEDHVLQSTNGQGVDVVLNLLSQDKLEGSMHCLSYGGRFLEIGNRNFFENKLLAMSVFSKNISFHGIFLDSLLKKQIKTKTIVHSLIQKGIDSGTIRPLDRTVFEEDQLEDAIRFVSLGKHFGKVLIKLRDEEDYKTLTPSRIVVLAQPQCLCHPRKSYVIVEGLTGLGLQVSHWLVQKGAKFLVLVSRTEVCNNYFEFCLFQWRQMGIDVKVIIKNFVSLQATKEMLKEVIEDQGAVGGIFILTGSIDDVTAEELKAIYDAKILGTHNFDVVSRRLCPSLDWFVVFGKRYCGFADSAAQRICERRIYDEFPALVIQLGDVENVEFESEKVIGTGDLRISSVFSALENLLCQNQFRVVSCFVLPQVKMKLLVATQPLVDTVTHILGISATKSLISGSSLIDLGMDSIIGLEIRQTLEKSYNINLSNDEIRQLTIGQLQDIAEVEKLKGNFSNLKLWKSVNVKNYDLMELVPSKCIVKLNLVERSDVKPLFVVHSVEGNTFMFKVLAEQLSVPVYGIQLTPNVPKKSVAELAQFYIHEMQKIQPSPPYNLASYSVGCSILFEMAIQLQNLYFALDATRALMFLEGSHLPVSIPFLQTIEVSEEFQDAMLSYFVFHFTQADPMKVKLNLKILPSLKSKMDYVIDTIMNLGFSVKREKVKLAAQMFFSCAQLVQDYFPKEKLKFPVTLLRATNNDTVVNKLGIDYSLGKVCRAPVRVEMIDGEHETFLQDPTADHLVR</sequence>
<evidence type="ECO:0000256" key="54">
    <source>
        <dbReference type="ARBA" id="ARBA00048571"/>
    </source>
</evidence>
<comment type="catalytic activity">
    <reaction evidence="66">
        <text>(2E)-decenoyl-[ACP] + NADPH + H(+) = decanoyl-[ACP] + NADP(+)</text>
        <dbReference type="Rhea" id="RHEA:41864"/>
        <dbReference type="Rhea" id="RHEA-COMP:9639"/>
        <dbReference type="Rhea" id="RHEA-COMP:9640"/>
        <dbReference type="ChEBI" id="CHEBI:15378"/>
        <dbReference type="ChEBI" id="CHEBI:57783"/>
        <dbReference type="ChEBI" id="CHEBI:58349"/>
        <dbReference type="ChEBI" id="CHEBI:78467"/>
        <dbReference type="ChEBI" id="CHEBI:78468"/>
    </reaction>
    <physiologicalReaction direction="left-to-right" evidence="66">
        <dbReference type="Rhea" id="RHEA:41865"/>
    </physiologicalReaction>
</comment>
<keyword evidence="21" id="KW-0560">Oxidoreductase</keyword>
<dbReference type="GO" id="GO:0004312">
    <property type="term" value="F:fatty acid synthase activity"/>
    <property type="evidence" value="ECO:0007669"/>
    <property type="project" value="UniProtKB-EC"/>
</dbReference>
<dbReference type="InterPro" id="IPR016036">
    <property type="entry name" value="Malonyl_transacylase_ACP-bd"/>
</dbReference>
<evidence type="ECO:0000256" key="1">
    <source>
        <dbReference type="ARBA" id="ARBA00005189"/>
    </source>
</evidence>
<comment type="catalytic activity">
    <reaction evidence="39">
        <text>hexanoyl-[ACP] + malonyl-[ACP] + H(+) = 3-oxooctanoyl-[ACP] + holo-[ACP] + CO2</text>
        <dbReference type="Rhea" id="RHEA:41836"/>
        <dbReference type="Rhea" id="RHEA-COMP:9623"/>
        <dbReference type="Rhea" id="RHEA-COMP:9632"/>
        <dbReference type="Rhea" id="RHEA-COMP:9633"/>
        <dbReference type="Rhea" id="RHEA-COMP:9685"/>
        <dbReference type="ChEBI" id="CHEBI:15378"/>
        <dbReference type="ChEBI" id="CHEBI:16526"/>
        <dbReference type="ChEBI" id="CHEBI:64479"/>
        <dbReference type="ChEBI" id="CHEBI:78449"/>
        <dbReference type="ChEBI" id="CHEBI:78459"/>
        <dbReference type="ChEBI" id="CHEBI:78460"/>
    </reaction>
    <physiologicalReaction direction="left-to-right" evidence="39">
        <dbReference type="Rhea" id="RHEA:41837"/>
    </physiologicalReaction>
</comment>
<keyword evidence="12" id="KW-0444">Lipid biosynthesis</keyword>
<evidence type="ECO:0000256" key="67">
    <source>
        <dbReference type="ARBA" id="ARBA00049533"/>
    </source>
</evidence>
<dbReference type="Gene3D" id="3.40.50.720">
    <property type="entry name" value="NAD(P)-binding Rossmann-like Domain"/>
    <property type="match status" value="1"/>
</dbReference>
<dbReference type="InterPro" id="IPR014031">
    <property type="entry name" value="Ketoacyl_synth_C"/>
</dbReference>
<keyword evidence="23" id="KW-0443">Lipid metabolism</keyword>
<dbReference type="InterPro" id="IPR001031">
    <property type="entry name" value="Thioesterase"/>
</dbReference>
<dbReference type="InterPro" id="IPR020843">
    <property type="entry name" value="ER"/>
</dbReference>
<dbReference type="EC" id="4.2.1.59" evidence="6"/>
<dbReference type="Proteomes" id="UP000014500">
    <property type="component" value="Unassembled WGS sequence"/>
</dbReference>
<keyword evidence="26" id="KW-0511">Multifunctional enzyme</keyword>
<dbReference type="Gene3D" id="3.40.366.10">
    <property type="entry name" value="Malonyl-Coenzyme A Acyl Carrier Protein, domain 2"/>
    <property type="match status" value="2"/>
</dbReference>
<evidence type="ECO:0000256" key="48">
    <source>
        <dbReference type="ARBA" id="ARBA00047961"/>
    </source>
</evidence>
<dbReference type="GO" id="GO:0004315">
    <property type="term" value="F:3-oxoacyl-[acyl-carrier-protein] synthase activity"/>
    <property type="evidence" value="ECO:0007669"/>
    <property type="project" value="UniProtKB-EC"/>
</dbReference>
<feature type="region of interest" description="N-terminal hotdog fold" evidence="68">
    <location>
        <begin position="873"/>
        <end position="1000"/>
    </location>
</feature>
<reference evidence="72" key="2">
    <citation type="submission" date="2015-02" db="UniProtKB">
        <authorList>
            <consortium name="EnsemblMetazoa"/>
        </authorList>
    </citation>
    <scope>IDENTIFICATION</scope>
</reference>
<comment type="catalytic activity">
    <reaction evidence="67">
        <text>octanoyl-[ACP] + malonyl-[ACP] + H(+) = 3-oxodecanoyl-[ACP] + holo-[ACP] + CO2</text>
        <dbReference type="Rhea" id="RHEA:41852"/>
        <dbReference type="Rhea" id="RHEA-COMP:9623"/>
        <dbReference type="Rhea" id="RHEA-COMP:9636"/>
        <dbReference type="Rhea" id="RHEA-COMP:9637"/>
        <dbReference type="Rhea" id="RHEA-COMP:9685"/>
        <dbReference type="ChEBI" id="CHEBI:15378"/>
        <dbReference type="ChEBI" id="CHEBI:16526"/>
        <dbReference type="ChEBI" id="CHEBI:64479"/>
        <dbReference type="ChEBI" id="CHEBI:78449"/>
        <dbReference type="ChEBI" id="CHEBI:78463"/>
        <dbReference type="ChEBI" id="CHEBI:78464"/>
    </reaction>
    <physiologicalReaction direction="left-to-right" evidence="67">
        <dbReference type="Rhea" id="RHEA:41853"/>
    </physiologicalReaction>
</comment>
<dbReference type="InterPro" id="IPR009081">
    <property type="entry name" value="PP-bd_ACP"/>
</dbReference>
<dbReference type="eggNOG" id="KOG1202">
    <property type="taxonomic scope" value="Eukaryota"/>
</dbReference>
<evidence type="ECO:0000256" key="29">
    <source>
        <dbReference type="ARBA" id="ARBA00023373"/>
    </source>
</evidence>
<comment type="catalytic activity">
    <reaction evidence="44">
        <text>dodecanoyl-[ACP] + malonyl-[ACP] + H(+) = 3-oxotetradecanoyl-[ACP] + holo-[ACP] + CO2</text>
        <dbReference type="Rhea" id="RHEA:41884"/>
        <dbReference type="Rhea" id="RHEA-COMP:9623"/>
        <dbReference type="Rhea" id="RHEA-COMP:9644"/>
        <dbReference type="Rhea" id="RHEA-COMP:9645"/>
        <dbReference type="Rhea" id="RHEA-COMP:9685"/>
        <dbReference type="ChEBI" id="CHEBI:15378"/>
        <dbReference type="ChEBI" id="CHEBI:16526"/>
        <dbReference type="ChEBI" id="CHEBI:64479"/>
        <dbReference type="ChEBI" id="CHEBI:65264"/>
        <dbReference type="ChEBI" id="CHEBI:78449"/>
        <dbReference type="ChEBI" id="CHEBI:78473"/>
    </reaction>
    <physiologicalReaction direction="left-to-right" evidence="44">
        <dbReference type="Rhea" id="RHEA:41885"/>
    </physiologicalReaction>
</comment>
<evidence type="ECO:0000256" key="21">
    <source>
        <dbReference type="ARBA" id="ARBA00023002"/>
    </source>
</evidence>
<evidence type="ECO:0000256" key="17">
    <source>
        <dbReference type="ARBA" id="ARBA00022832"/>
    </source>
</evidence>
<comment type="catalytic activity">
    <reaction evidence="55">
        <text>a 2,3-saturated acyl-[ACP] + NADP(+) = a (2E)-enoyl-[ACP] + NADPH + H(+)</text>
        <dbReference type="Rhea" id="RHEA:22564"/>
        <dbReference type="Rhea" id="RHEA-COMP:9925"/>
        <dbReference type="Rhea" id="RHEA-COMP:9926"/>
        <dbReference type="ChEBI" id="CHEBI:15378"/>
        <dbReference type="ChEBI" id="CHEBI:57783"/>
        <dbReference type="ChEBI" id="CHEBI:58349"/>
        <dbReference type="ChEBI" id="CHEBI:78784"/>
        <dbReference type="ChEBI" id="CHEBI:78785"/>
        <dbReference type="EC" id="1.3.1.39"/>
    </reaction>
    <physiologicalReaction direction="right-to-left" evidence="55">
        <dbReference type="Rhea" id="RHEA:22566"/>
    </physiologicalReaction>
</comment>
<evidence type="ECO:0000256" key="58">
    <source>
        <dbReference type="ARBA" id="ARBA00048935"/>
    </source>
</evidence>
<dbReference type="PROSITE" id="PS52019">
    <property type="entry name" value="PKS_MFAS_DH"/>
    <property type="match status" value="1"/>
</dbReference>
<dbReference type="EnsemblMetazoa" id="SMAR012101-RA">
    <property type="protein sequence ID" value="SMAR012101-PA"/>
    <property type="gene ID" value="SMAR012101"/>
</dbReference>
<dbReference type="HOGENOM" id="CLU_000022_31_7_1"/>
<dbReference type="SUPFAM" id="SSF53901">
    <property type="entry name" value="Thiolase-like"/>
    <property type="match status" value="1"/>
</dbReference>
<dbReference type="InterPro" id="IPR042104">
    <property type="entry name" value="PKS_dehydratase_sf"/>
</dbReference>
<dbReference type="EC" id="2.3.1.41" evidence="7"/>
<evidence type="ECO:0000256" key="40">
    <source>
        <dbReference type="ARBA" id="ARBA00047400"/>
    </source>
</evidence>
<dbReference type="SMART" id="SM00829">
    <property type="entry name" value="PKS_ER"/>
    <property type="match status" value="1"/>
</dbReference>
<comment type="catalytic activity">
    <reaction evidence="64">
        <text>3-oxooctanoyl-[ACP] + NADPH + H(+) = (3R)-hydroxyoctanoyl-[ACP] + NADP(+)</text>
        <dbReference type="Rhea" id="RHEA:41840"/>
        <dbReference type="Rhea" id="RHEA-COMP:9633"/>
        <dbReference type="Rhea" id="RHEA-COMP:9634"/>
        <dbReference type="ChEBI" id="CHEBI:15378"/>
        <dbReference type="ChEBI" id="CHEBI:57783"/>
        <dbReference type="ChEBI" id="CHEBI:58349"/>
        <dbReference type="ChEBI" id="CHEBI:78460"/>
        <dbReference type="ChEBI" id="CHEBI:78461"/>
    </reaction>
    <physiologicalReaction direction="left-to-right" evidence="64">
        <dbReference type="Rhea" id="RHEA:41841"/>
    </physiologicalReaction>
</comment>
<evidence type="ECO:0000256" key="51">
    <source>
        <dbReference type="ARBA" id="ARBA00048289"/>
    </source>
</evidence>
<evidence type="ECO:0000256" key="18">
    <source>
        <dbReference type="ARBA" id="ARBA00022857"/>
    </source>
</evidence>
<comment type="caution">
    <text evidence="68">Lacks conserved residue(s) required for the propagation of feature annotation.</text>
</comment>
<dbReference type="PhylomeDB" id="T1JE63"/>
<evidence type="ECO:0000256" key="4">
    <source>
        <dbReference type="ARBA" id="ARBA00012873"/>
    </source>
</evidence>
<dbReference type="Gene3D" id="3.40.50.1820">
    <property type="entry name" value="alpha/beta hydrolase"/>
    <property type="match status" value="1"/>
</dbReference>
<comment type="catalytic activity">
    <reaction evidence="60">
        <text>decanoyl-[ACP] + malonyl-[ACP] + H(+) = 3-oxododecanoyl-[ACP] + holo-[ACP] + CO2</text>
        <dbReference type="Rhea" id="RHEA:41868"/>
        <dbReference type="Rhea" id="RHEA-COMP:9623"/>
        <dbReference type="Rhea" id="RHEA-COMP:9640"/>
        <dbReference type="Rhea" id="RHEA-COMP:9641"/>
        <dbReference type="Rhea" id="RHEA-COMP:9685"/>
        <dbReference type="ChEBI" id="CHEBI:15378"/>
        <dbReference type="ChEBI" id="CHEBI:16526"/>
        <dbReference type="ChEBI" id="CHEBI:64479"/>
        <dbReference type="ChEBI" id="CHEBI:78449"/>
        <dbReference type="ChEBI" id="CHEBI:78468"/>
        <dbReference type="ChEBI" id="CHEBI:78469"/>
    </reaction>
    <physiologicalReaction direction="left-to-right" evidence="60">
        <dbReference type="Rhea" id="RHEA:41869"/>
    </physiologicalReaction>
</comment>
<evidence type="ECO:0000256" key="23">
    <source>
        <dbReference type="ARBA" id="ARBA00023098"/>
    </source>
</evidence>
<dbReference type="OMA" id="EKCDPQQ"/>
<dbReference type="GO" id="GO:0016297">
    <property type="term" value="F:fatty acyl-[ACP] hydrolase activity"/>
    <property type="evidence" value="ECO:0007669"/>
    <property type="project" value="UniProtKB-EC"/>
</dbReference>
<comment type="catalytic activity">
    <reaction evidence="30">
        <text>(3R)-hydroxydecanoyl-[ACP] = (2E)-decenoyl-[ACP] + H2O</text>
        <dbReference type="Rhea" id="RHEA:41860"/>
        <dbReference type="Rhea" id="RHEA-COMP:9638"/>
        <dbReference type="Rhea" id="RHEA-COMP:9639"/>
        <dbReference type="ChEBI" id="CHEBI:15377"/>
        <dbReference type="ChEBI" id="CHEBI:78466"/>
        <dbReference type="ChEBI" id="CHEBI:78467"/>
    </reaction>
    <physiologicalReaction direction="left-to-right" evidence="30">
        <dbReference type="Rhea" id="RHEA:41861"/>
    </physiologicalReaction>
</comment>
<dbReference type="InterPro" id="IPR016039">
    <property type="entry name" value="Thiolase-like"/>
</dbReference>
<comment type="catalytic activity">
    <reaction evidence="47">
        <text>3-oxobutanoyl-[ACP] + NADPH + H(+) = (3R)-hydroxybutanoyl-[ACP] + NADP(+)</text>
        <dbReference type="Rhea" id="RHEA:41804"/>
        <dbReference type="Rhea" id="RHEA-COMP:9625"/>
        <dbReference type="Rhea" id="RHEA-COMP:9626"/>
        <dbReference type="ChEBI" id="CHEBI:15378"/>
        <dbReference type="ChEBI" id="CHEBI:57783"/>
        <dbReference type="ChEBI" id="CHEBI:58349"/>
        <dbReference type="ChEBI" id="CHEBI:78450"/>
        <dbReference type="ChEBI" id="CHEBI:78451"/>
    </reaction>
    <physiologicalReaction direction="left-to-right" evidence="47">
        <dbReference type="Rhea" id="RHEA:41805"/>
    </physiologicalReaction>
</comment>
<comment type="catalytic activity">
    <reaction evidence="28">
        <text>(3R)-hydroxydodecanoyl-[ACP] = (2E)-dodecenoyl-[ACP] + H2O</text>
        <dbReference type="Rhea" id="RHEA:41876"/>
        <dbReference type="Rhea" id="RHEA-COMP:9642"/>
        <dbReference type="Rhea" id="RHEA-COMP:9643"/>
        <dbReference type="ChEBI" id="CHEBI:15377"/>
        <dbReference type="ChEBI" id="CHEBI:78470"/>
        <dbReference type="ChEBI" id="CHEBI:78472"/>
    </reaction>
    <physiologicalReaction direction="left-to-right" evidence="28">
        <dbReference type="Rhea" id="RHEA:41877"/>
    </physiologicalReaction>
</comment>
<dbReference type="InterPro" id="IPR001227">
    <property type="entry name" value="Ac_transferase_dom_sf"/>
</dbReference>
<evidence type="ECO:0000256" key="41">
    <source>
        <dbReference type="ARBA" id="ARBA00047440"/>
    </source>
</evidence>
<dbReference type="PROSITE" id="PS00606">
    <property type="entry name" value="KS3_1"/>
    <property type="match status" value="1"/>
</dbReference>
<dbReference type="CDD" id="cd05195">
    <property type="entry name" value="enoyl_red"/>
    <property type="match status" value="1"/>
</dbReference>
<keyword evidence="17" id="KW-0276">Fatty acid metabolism</keyword>
<dbReference type="SUPFAM" id="SSF52151">
    <property type="entry name" value="FabD/lysophospholipase-like"/>
    <property type="match status" value="1"/>
</dbReference>
<dbReference type="Gene3D" id="3.10.129.110">
    <property type="entry name" value="Polyketide synthase dehydratase"/>
    <property type="match status" value="1"/>
</dbReference>
<evidence type="ECO:0000256" key="49">
    <source>
        <dbReference type="ARBA" id="ARBA00048051"/>
    </source>
</evidence>
<evidence type="ECO:0000259" key="71">
    <source>
        <dbReference type="PROSITE" id="PS52019"/>
    </source>
</evidence>
<dbReference type="InterPro" id="IPR036736">
    <property type="entry name" value="ACP-like_sf"/>
</dbReference>
<evidence type="ECO:0000256" key="8">
    <source>
        <dbReference type="ARBA" id="ARBA00013256"/>
    </source>
</evidence>
<evidence type="ECO:0000256" key="44">
    <source>
        <dbReference type="ARBA" id="ARBA00047578"/>
    </source>
</evidence>
<evidence type="ECO:0000256" key="10">
    <source>
        <dbReference type="ARBA" id="ARBA00018769"/>
    </source>
</evidence>
<dbReference type="InterPro" id="IPR016035">
    <property type="entry name" value="Acyl_Trfase/lysoPLipase"/>
</dbReference>
<evidence type="ECO:0000256" key="9">
    <source>
        <dbReference type="ARBA" id="ARBA00013258"/>
    </source>
</evidence>
<evidence type="ECO:0000256" key="59">
    <source>
        <dbReference type="ARBA" id="ARBA00049019"/>
    </source>
</evidence>
<dbReference type="InterPro" id="IPR029063">
    <property type="entry name" value="SAM-dependent_MTases_sf"/>
</dbReference>
<dbReference type="SUPFAM" id="SSF55048">
    <property type="entry name" value="Probable ACP-binding domain of malonyl-CoA ACP transacylase"/>
    <property type="match status" value="1"/>
</dbReference>
<organism evidence="72 73">
    <name type="scientific">Strigamia maritima</name>
    <name type="common">European centipede</name>
    <name type="synonym">Geophilus maritimus</name>
    <dbReference type="NCBI Taxonomy" id="126957"/>
    <lineage>
        <taxon>Eukaryota</taxon>
        <taxon>Metazoa</taxon>
        <taxon>Ecdysozoa</taxon>
        <taxon>Arthropoda</taxon>
        <taxon>Myriapoda</taxon>
        <taxon>Chilopoda</taxon>
        <taxon>Pleurostigmophora</taxon>
        <taxon>Geophilomorpha</taxon>
        <taxon>Linotaeniidae</taxon>
        <taxon>Strigamia</taxon>
    </lineage>
</organism>
<comment type="catalytic activity">
    <reaction evidence="51">
        <text>tetradecanoyl-[ACP] + H2O = tetradecanoate + holo-[ACP] + H(+)</text>
        <dbReference type="Rhea" id="RHEA:30123"/>
        <dbReference type="Rhea" id="RHEA-COMP:9648"/>
        <dbReference type="Rhea" id="RHEA-COMP:9685"/>
        <dbReference type="ChEBI" id="CHEBI:15377"/>
        <dbReference type="ChEBI" id="CHEBI:15378"/>
        <dbReference type="ChEBI" id="CHEBI:30807"/>
        <dbReference type="ChEBI" id="CHEBI:64479"/>
        <dbReference type="ChEBI" id="CHEBI:78477"/>
        <dbReference type="EC" id="3.1.2.14"/>
    </reaction>
    <physiologicalReaction direction="left-to-right" evidence="51">
        <dbReference type="Rhea" id="RHEA:30124"/>
    </physiologicalReaction>
</comment>
<evidence type="ECO:0000256" key="22">
    <source>
        <dbReference type="ARBA" id="ARBA00023027"/>
    </source>
</evidence>
<evidence type="ECO:0000256" key="57">
    <source>
        <dbReference type="ARBA" id="ARBA00048704"/>
    </source>
</evidence>
<accession>T1JE63</accession>
<keyword evidence="20" id="KW-0007">Acetylation</keyword>
<comment type="catalytic activity">
    <reaction evidence="56">
        <text>holo-[ACP] + acetyl-CoA = acetyl-[ACP] + CoA</text>
        <dbReference type="Rhea" id="RHEA:41788"/>
        <dbReference type="Rhea" id="RHEA-COMP:9621"/>
        <dbReference type="Rhea" id="RHEA-COMP:9685"/>
        <dbReference type="ChEBI" id="CHEBI:57287"/>
        <dbReference type="ChEBI" id="CHEBI:57288"/>
        <dbReference type="ChEBI" id="CHEBI:64479"/>
        <dbReference type="ChEBI" id="CHEBI:78446"/>
        <dbReference type="EC" id="2.3.1.38"/>
    </reaction>
    <physiologicalReaction direction="left-to-right" evidence="56">
        <dbReference type="Rhea" id="RHEA:41789"/>
    </physiologicalReaction>
</comment>
<comment type="catalytic activity">
    <reaction evidence="53">
        <text>a fatty acyl-[ACP] + malonyl-[ACP] + H(+) = a 3-oxoacyl-[ACP] + holo-[ACP] + CO2</text>
        <dbReference type="Rhea" id="RHEA:22836"/>
        <dbReference type="Rhea" id="RHEA-COMP:9623"/>
        <dbReference type="Rhea" id="RHEA-COMP:9685"/>
        <dbReference type="Rhea" id="RHEA-COMP:9916"/>
        <dbReference type="Rhea" id="RHEA-COMP:14125"/>
        <dbReference type="ChEBI" id="CHEBI:15378"/>
        <dbReference type="ChEBI" id="CHEBI:16526"/>
        <dbReference type="ChEBI" id="CHEBI:64479"/>
        <dbReference type="ChEBI" id="CHEBI:78449"/>
        <dbReference type="ChEBI" id="CHEBI:78776"/>
        <dbReference type="ChEBI" id="CHEBI:138651"/>
        <dbReference type="EC" id="2.3.1.41"/>
    </reaction>
    <physiologicalReaction direction="left-to-right" evidence="53">
        <dbReference type="Rhea" id="RHEA:22837"/>
    </physiologicalReaction>
</comment>
<comment type="catalytic activity">
    <reaction evidence="33">
        <text>(3R)-hydroxyoctadecanoyl-[ACP] = (2E)-octadecenoyl-[ACP] + H2O</text>
        <dbReference type="Rhea" id="RHEA:41924"/>
        <dbReference type="Rhea" id="RHEA-COMP:9654"/>
        <dbReference type="Rhea" id="RHEA-COMP:9655"/>
        <dbReference type="ChEBI" id="CHEBI:15377"/>
        <dbReference type="ChEBI" id="CHEBI:78488"/>
        <dbReference type="ChEBI" id="CHEBI:78489"/>
    </reaction>
    <physiologicalReaction direction="left-to-right" evidence="33">
        <dbReference type="Rhea" id="RHEA:41925"/>
    </physiologicalReaction>
</comment>
<feature type="domain" description="Carrier" evidence="69">
    <location>
        <begin position="2068"/>
        <end position="2148"/>
    </location>
</feature>
<evidence type="ECO:0000256" key="38">
    <source>
        <dbReference type="ARBA" id="ARBA00047300"/>
    </source>
</evidence>
<comment type="catalytic activity">
    <reaction evidence="46">
        <text>(2E)-hexenoyl-[ACP] + NADPH + H(+) = hexanoyl-[ACP] + NADP(+)</text>
        <dbReference type="Rhea" id="RHEA:41832"/>
        <dbReference type="Rhea" id="RHEA-COMP:9631"/>
        <dbReference type="Rhea" id="RHEA-COMP:9632"/>
        <dbReference type="ChEBI" id="CHEBI:15378"/>
        <dbReference type="ChEBI" id="CHEBI:57783"/>
        <dbReference type="ChEBI" id="CHEBI:58349"/>
        <dbReference type="ChEBI" id="CHEBI:78458"/>
        <dbReference type="ChEBI" id="CHEBI:78459"/>
    </reaction>
    <physiologicalReaction direction="left-to-right" evidence="46">
        <dbReference type="Rhea" id="RHEA:41833"/>
    </physiologicalReaction>
</comment>
<comment type="catalytic activity">
    <reaction evidence="34">
        <text>(3R)-hydroxyhexadecanoyl-[ACP] = (2E)-hexadecenoyl-[ACP] + H2O</text>
        <dbReference type="Rhea" id="RHEA:41908"/>
        <dbReference type="Rhea" id="RHEA-COMP:9650"/>
        <dbReference type="Rhea" id="RHEA-COMP:9651"/>
        <dbReference type="ChEBI" id="CHEBI:15377"/>
        <dbReference type="ChEBI" id="CHEBI:78480"/>
        <dbReference type="ChEBI" id="CHEBI:78481"/>
    </reaction>
    <physiologicalReaction direction="left-to-right" evidence="34">
        <dbReference type="Rhea" id="RHEA:41909"/>
    </physiologicalReaction>
</comment>
<dbReference type="InterPro" id="IPR050091">
    <property type="entry name" value="PKS_NRPS_Biosynth_Enz"/>
</dbReference>
<evidence type="ECO:0000256" key="60">
    <source>
        <dbReference type="ARBA" id="ARBA00049109"/>
    </source>
</evidence>
<dbReference type="EC" id="2.3.1.85" evidence="4"/>
<evidence type="ECO:0000256" key="47">
    <source>
        <dbReference type="ARBA" id="ARBA00047953"/>
    </source>
</evidence>
<comment type="catalytic activity">
    <reaction evidence="41">
        <text>3-oxodecanoyl-[ACP] + NADPH + H(+) = (3R)-hydroxydecanoyl-[ACP] + NADP(+)</text>
        <dbReference type="Rhea" id="RHEA:41856"/>
        <dbReference type="Rhea" id="RHEA-COMP:9637"/>
        <dbReference type="Rhea" id="RHEA-COMP:9638"/>
        <dbReference type="ChEBI" id="CHEBI:15378"/>
        <dbReference type="ChEBI" id="CHEBI:57783"/>
        <dbReference type="ChEBI" id="CHEBI:58349"/>
        <dbReference type="ChEBI" id="CHEBI:78464"/>
        <dbReference type="ChEBI" id="CHEBI:78466"/>
    </reaction>
    <physiologicalReaction direction="left-to-right" evidence="41">
        <dbReference type="Rhea" id="RHEA:41857"/>
    </physiologicalReaction>
</comment>
<dbReference type="InterPro" id="IPR049900">
    <property type="entry name" value="PKS_mFAS_DH"/>
</dbReference>
<dbReference type="InterPro" id="IPR018201">
    <property type="entry name" value="Ketoacyl_synth_AS"/>
</dbReference>
<dbReference type="InterPro" id="IPR006162">
    <property type="entry name" value="Ppantetheine_attach_site"/>
</dbReference>
<dbReference type="GO" id="GO:0141148">
    <property type="term" value="F:enoyl-[acyl-carrier-protein] reductase (NADPH) activity"/>
    <property type="evidence" value="ECO:0007669"/>
    <property type="project" value="UniProtKB-EC"/>
</dbReference>
<evidence type="ECO:0000256" key="31">
    <source>
        <dbReference type="ARBA" id="ARBA00023394"/>
    </source>
</evidence>
<evidence type="ECO:0000256" key="26">
    <source>
        <dbReference type="ARBA" id="ARBA00023268"/>
    </source>
</evidence>
<evidence type="ECO:0000256" key="68">
    <source>
        <dbReference type="PROSITE-ProRule" id="PRU01363"/>
    </source>
</evidence>
<comment type="catalytic activity">
    <reaction evidence="65">
        <text>butanoyl-[ACP] + malonyl-[ACP] + H(+) = 3-oxohexanoyl-[ACP] + holo-[ACP] + CO2</text>
        <dbReference type="Rhea" id="RHEA:41820"/>
        <dbReference type="Rhea" id="RHEA-COMP:9623"/>
        <dbReference type="Rhea" id="RHEA-COMP:9628"/>
        <dbReference type="Rhea" id="RHEA-COMP:9629"/>
        <dbReference type="Rhea" id="RHEA-COMP:9685"/>
        <dbReference type="ChEBI" id="CHEBI:15378"/>
        <dbReference type="ChEBI" id="CHEBI:16526"/>
        <dbReference type="ChEBI" id="CHEBI:64479"/>
        <dbReference type="ChEBI" id="CHEBI:78449"/>
        <dbReference type="ChEBI" id="CHEBI:78454"/>
        <dbReference type="ChEBI" id="CHEBI:78456"/>
    </reaction>
    <physiologicalReaction direction="left-to-right" evidence="65">
        <dbReference type="Rhea" id="RHEA:41821"/>
    </physiologicalReaction>
</comment>
<dbReference type="InterPro" id="IPR020841">
    <property type="entry name" value="PKS_Beta-ketoAc_synthase_dom"/>
</dbReference>
<feature type="domain" description="PKS/mFAS DH" evidence="71">
    <location>
        <begin position="873"/>
        <end position="1157"/>
    </location>
</feature>
<dbReference type="Pfam" id="PF00975">
    <property type="entry name" value="Thioesterase"/>
    <property type="match status" value="1"/>
</dbReference>
<dbReference type="GO" id="GO:0004313">
    <property type="term" value="F:[acyl-carrier-protein] S-acetyltransferase activity"/>
    <property type="evidence" value="ECO:0007669"/>
    <property type="project" value="UniProtKB-EC"/>
</dbReference>
<dbReference type="Pfam" id="PF08659">
    <property type="entry name" value="KR"/>
    <property type="match status" value="1"/>
</dbReference>
<dbReference type="Pfam" id="PF21149">
    <property type="entry name" value="FAS_pseudo-KR"/>
    <property type="match status" value="1"/>
</dbReference>
<evidence type="ECO:0000256" key="24">
    <source>
        <dbReference type="ARBA" id="ARBA00023160"/>
    </source>
</evidence>
<evidence type="ECO:0000256" key="62">
    <source>
        <dbReference type="ARBA" id="ARBA00049263"/>
    </source>
</evidence>
<dbReference type="InterPro" id="IPR014043">
    <property type="entry name" value="Acyl_transferase_dom"/>
</dbReference>
<name>T1JE63_STRMM</name>
<dbReference type="GO" id="GO:0019171">
    <property type="term" value="F:(3R)-hydroxyacyl-[acyl-carrier-protein] dehydratase activity"/>
    <property type="evidence" value="ECO:0007669"/>
    <property type="project" value="UniProtKB-EC"/>
</dbReference>
<dbReference type="SMART" id="SM00823">
    <property type="entry name" value="PKS_PP"/>
    <property type="match status" value="1"/>
</dbReference>
<dbReference type="InterPro" id="IPR032821">
    <property type="entry name" value="PKS_assoc"/>
</dbReference>
<dbReference type="InterPro" id="IPR013968">
    <property type="entry name" value="PKS_KR"/>
</dbReference>
<dbReference type="InterPro" id="IPR049552">
    <property type="entry name" value="PKS_DH_N"/>
</dbReference>
<evidence type="ECO:0000256" key="52">
    <source>
        <dbReference type="ARBA" id="ARBA00048420"/>
    </source>
</evidence>
<evidence type="ECO:0000256" key="61">
    <source>
        <dbReference type="ARBA" id="ARBA00049171"/>
    </source>
</evidence>
<dbReference type="InterPro" id="IPR036291">
    <property type="entry name" value="NAD(P)-bd_dom_sf"/>
</dbReference>
<dbReference type="PROSITE" id="PS52004">
    <property type="entry name" value="KS3_2"/>
    <property type="match status" value="1"/>
</dbReference>
<dbReference type="SUPFAM" id="SSF50129">
    <property type="entry name" value="GroES-like"/>
    <property type="match status" value="1"/>
</dbReference>
<dbReference type="PROSITE" id="PS00012">
    <property type="entry name" value="PHOSPHOPANTETHEINE"/>
    <property type="match status" value="1"/>
</dbReference>
<evidence type="ECO:0000256" key="27">
    <source>
        <dbReference type="ARBA" id="ARBA00023332"/>
    </source>
</evidence>
<evidence type="ECO:0000259" key="70">
    <source>
        <dbReference type="PROSITE" id="PS52004"/>
    </source>
</evidence>
<evidence type="ECO:0000256" key="19">
    <source>
        <dbReference type="ARBA" id="ARBA00022898"/>
    </source>
</evidence>
<keyword evidence="14" id="KW-0808">Transferase</keyword>
<keyword evidence="16" id="KW-0378">Hydrolase</keyword>
<evidence type="ECO:0000256" key="36">
    <source>
        <dbReference type="ARBA" id="ARBA00023442"/>
    </source>
</evidence>
<comment type="function">
    <text evidence="36">Fatty acid synthetase is a multifunctional enzyme that catalyzes the de novo biosynthesis of long-chain saturated fatty acids starting from acetyl-CoA and malonyl-CoA in the presence of NADPH. This multifunctional protein contains 7 catalytic activities and a site for the binding of the prosthetic group 4'-phosphopantetheine of the acyl carrier protein ([ACP]) domain.</text>
</comment>
<feature type="domain" description="Ketosynthase family 3 (KS3)" evidence="70">
    <location>
        <begin position="7"/>
        <end position="411"/>
    </location>
</feature>
<evidence type="ECO:0000256" key="11">
    <source>
        <dbReference type="ARBA" id="ARBA00022450"/>
    </source>
</evidence>
<evidence type="ECO:0000256" key="32">
    <source>
        <dbReference type="ARBA" id="ARBA00023398"/>
    </source>
</evidence>
<dbReference type="EC" id="3.1.2.14" evidence="3"/>
<evidence type="ECO:0000256" key="66">
    <source>
        <dbReference type="ARBA" id="ARBA00049521"/>
    </source>
</evidence>
<dbReference type="EC" id="2.3.1.39" evidence="9"/>
<evidence type="ECO:0000256" key="35">
    <source>
        <dbReference type="ARBA" id="ARBA00023402"/>
    </source>
</evidence>
<evidence type="ECO:0000256" key="25">
    <source>
        <dbReference type="ARBA" id="ARBA00023239"/>
    </source>
</evidence>
<evidence type="ECO:0000256" key="5">
    <source>
        <dbReference type="ARBA" id="ARBA00012948"/>
    </source>
</evidence>
<comment type="catalytic activity">
    <reaction evidence="40">
        <text>a (3R)-hydroxyacyl-[ACP] + NADP(+) = a 3-oxoacyl-[ACP] + NADPH + H(+)</text>
        <dbReference type="Rhea" id="RHEA:17397"/>
        <dbReference type="Rhea" id="RHEA-COMP:9916"/>
        <dbReference type="Rhea" id="RHEA-COMP:9945"/>
        <dbReference type="ChEBI" id="CHEBI:15378"/>
        <dbReference type="ChEBI" id="CHEBI:57783"/>
        <dbReference type="ChEBI" id="CHEBI:58349"/>
        <dbReference type="ChEBI" id="CHEBI:78776"/>
        <dbReference type="ChEBI" id="CHEBI:78827"/>
        <dbReference type="EC" id="1.1.1.100"/>
    </reaction>
    <physiologicalReaction direction="right-to-left" evidence="40">
        <dbReference type="Rhea" id="RHEA:17399"/>
    </physiologicalReaction>
</comment>
<evidence type="ECO:0000256" key="42">
    <source>
        <dbReference type="ARBA" id="ARBA00047451"/>
    </source>
</evidence>
<dbReference type="Gene3D" id="1.10.1200.10">
    <property type="entry name" value="ACP-like"/>
    <property type="match status" value="1"/>
</dbReference>
<dbReference type="InterPro" id="IPR011032">
    <property type="entry name" value="GroES-like_sf"/>
</dbReference>
<evidence type="ECO:0000256" key="45">
    <source>
        <dbReference type="ARBA" id="ARBA00047810"/>
    </source>
</evidence>
<evidence type="ECO:0000256" key="12">
    <source>
        <dbReference type="ARBA" id="ARBA00022516"/>
    </source>
</evidence>
<dbReference type="Gene3D" id="3.30.70.3290">
    <property type="match status" value="2"/>
</dbReference>
<dbReference type="SUPFAM" id="SSF51735">
    <property type="entry name" value="NAD(P)-binding Rossmann-fold domains"/>
    <property type="match status" value="2"/>
</dbReference>
<dbReference type="GO" id="GO:0004316">
    <property type="term" value="F:3-oxoacyl-[acyl-carrier-protein] reductase (NADPH) activity"/>
    <property type="evidence" value="ECO:0007669"/>
    <property type="project" value="UniProtKB-EC"/>
</dbReference>